<evidence type="ECO:0000256" key="2">
    <source>
        <dbReference type="SAM" id="Phobius"/>
    </source>
</evidence>
<dbReference type="EMBL" id="CAMXCT020001560">
    <property type="protein sequence ID" value="CAL1144589.1"/>
    <property type="molecule type" value="Genomic_DNA"/>
</dbReference>
<dbReference type="OrthoDB" id="421930at2759"/>
<protein>
    <submittedName>
        <fullName evidence="3">Uncharacterized protein</fullName>
    </submittedName>
</protein>
<proteinExistence type="predicted"/>
<evidence type="ECO:0000256" key="1">
    <source>
        <dbReference type="SAM" id="MobiDB-lite"/>
    </source>
</evidence>
<dbReference type="AlphaFoldDB" id="A0A9P1CG19"/>
<evidence type="ECO:0000313" key="3">
    <source>
        <dbReference type="EMBL" id="CAI3991214.1"/>
    </source>
</evidence>
<gene>
    <name evidence="3" type="ORF">C1SCF055_LOCUS18141</name>
</gene>
<evidence type="ECO:0000313" key="5">
    <source>
        <dbReference type="Proteomes" id="UP001152797"/>
    </source>
</evidence>
<evidence type="ECO:0000313" key="4">
    <source>
        <dbReference type="EMBL" id="CAL4778526.1"/>
    </source>
</evidence>
<keyword evidence="2" id="KW-0472">Membrane</keyword>
<dbReference type="Proteomes" id="UP001152797">
    <property type="component" value="Unassembled WGS sequence"/>
</dbReference>
<name>A0A9P1CG19_9DINO</name>
<dbReference type="EMBL" id="CAMXCT030001560">
    <property type="protein sequence ID" value="CAL4778526.1"/>
    <property type="molecule type" value="Genomic_DNA"/>
</dbReference>
<keyword evidence="5" id="KW-1185">Reference proteome</keyword>
<feature type="region of interest" description="Disordered" evidence="1">
    <location>
        <begin position="1"/>
        <end position="36"/>
    </location>
</feature>
<keyword evidence="2" id="KW-0812">Transmembrane</keyword>
<keyword evidence="2" id="KW-1133">Transmembrane helix</keyword>
<reference evidence="3" key="1">
    <citation type="submission" date="2022-10" db="EMBL/GenBank/DDBJ databases">
        <authorList>
            <person name="Chen Y."/>
            <person name="Dougan E. K."/>
            <person name="Chan C."/>
            <person name="Rhodes N."/>
            <person name="Thang M."/>
        </authorList>
    </citation>
    <scope>NUCLEOTIDE SEQUENCE</scope>
</reference>
<reference evidence="4 5" key="2">
    <citation type="submission" date="2024-05" db="EMBL/GenBank/DDBJ databases">
        <authorList>
            <person name="Chen Y."/>
            <person name="Shah S."/>
            <person name="Dougan E. K."/>
            <person name="Thang M."/>
            <person name="Chan C."/>
        </authorList>
    </citation>
    <scope>NUCLEOTIDE SEQUENCE [LARGE SCALE GENOMIC DNA]</scope>
</reference>
<sequence length="415" mass="47857">MPDDAQPEKKRKAHKASGSAAPQTPPKQIEKKLMPSNPNMYKKATRGMPRFDLVSHGDTLTGESFVGIEGNLEGAEGQWLMMEGSAAQPPASPEQVEMDLLEVEVEEDHVPCFLLVVSKPDPELLLRYEALAMELMEFQNFHLAVDNGGEKWKDLPGTRPSIHFIANKELHLEAPPFELAFDQDLMRPWVIISSLPTVRHQINFYMWELIPIGWSVVVLRHHGDHDAVERFQERTKAMREALRYSFVHLDVSTESGNGFAMTFFPLIAAYWEDYIPYFTDVQDPRIFVFTKTHADGTLYWDSHYIDFPSPDDFQLEDVDQLMRKSPALDPIDFAEWPHWFLRYERFGGRSSVHRAIWLCAPFVSFYLFLYFSLWFFFFVRAIQESGLFSLFSLSGKASQAAPERVKKPKKGKKNR</sequence>
<accession>A0A9P1CG19</accession>
<organism evidence="3">
    <name type="scientific">Cladocopium goreaui</name>
    <dbReference type="NCBI Taxonomy" id="2562237"/>
    <lineage>
        <taxon>Eukaryota</taxon>
        <taxon>Sar</taxon>
        <taxon>Alveolata</taxon>
        <taxon>Dinophyceae</taxon>
        <taxon>Suessiales</taxon>
        <taxon>Symbiodiniaceae</taxon>
        <taxon>Cladocopium</taxon>
    </lineage>
</organism>
<dbReference type="EMBL" id="CAMXCT010001560">
    <property type="protein sequence ID" value="CAI3991214.1"/>
    <property type="molecule type" value="Genomic_DNA"/>
</dbReference>
<feature type="transmembrane region" description="Helical" evidence="2">
    <location>
        <begin position="355"/>
        <end position="379"/>
    </location>
</feature>
<comment type="caution">
    <text evidence="3">The sequence shown here is derived from an EMBL/GenBank/DDBJ whole genome shotgun (WGS) entry which is preliminary data.</text>
</comment>